<gene>
    <name evidence="1" type="ORF">orf52</name>
</gene>
<keyword evidence="2" id="KW-1185">Reference proteome</keyword>
<protein>
    <submittedName>
        <fullName evidence="1">Orf52</fullName>
    </submittedName>
</protein>
<organism evidence="1 2">
    <name type="scientific">Lactobacillus phage LP65</name>
    <dbReference type="NCBI Taxonomy" id="2892344"/>
    <lineage>
        <taxon>Viruses</taxon>
        <taxon>Duplodnaviria</taxon>
        <taxon>Heunggongvirae</taxon>
        <taxon>Uroviricota</taxon>
        <taxon>Caudoviricetes</taxon>
        <taxon>Herelleviridae</taxon>
        <taxon>Salchichonvirus</taxon>
        <taxon>Salchichonvirus LP65</taxon>
    </lineage>
</organism>
<dbReference type="EMBL" id="AY682195">
    <property type="protein sequence ID" value="AAV35872.1"/>
    <property type="molecule type" value="Genomic_DNA"/>
</dbReference>
<evidence type="ECO:0000313" key="2">
    <source>
        <dbReference type="Proteomes" id="UP000002117"/>
    </source>
</evidence>
<proteinExistence type="predicted"/>
<dbReference type="KEGG" id="vg:3197457"/>
<sequence>MLSRSEEDSMLGVFSRHTVIKQFNAESQRKNVRKHLEQLWDSLKDTDHPWFDVSEYQTFGTPYLSSHFVPYKFYDNFVVGHRRDDINNIRITYNYGEFIGGLTKAERDFIADDHYPAQMTNSSIYAIINDDDLESFNNSKVKNALNIEKDFEAISRMDGDSLSSAGYTEGGY</sequence>
<evidence type="ECO:0000313" key="1">
    <source>
        <dbReference type="EMBL" id="AAV35872.1"/>
    </source>
</evidence>
<dbReference type="Proteomes" id="UP000002117">
    <property type="component" value="Segment"/>
</dbReference>
<accession>Q5ULR2</accession>
<dbReference type="RefSeq" id="YP_164687.1">
    <property type="nucleotide sequence ID" value="NC_006565.1"/>
</dbReference>
<name>Q5ULR2_9CAUD</name>
<reference evidence="1 2" key="1">
    <citation type="journal article" date="2004" name="J. Bacteriol.">
        <title>Lactobacillus plantarum bacteriophage LP65: a new member of the SPO1-like genus of the family Myoviridae.</title>
        <authorList>
            <person name="Chibani-Chennoufi S."/>
            <person name="Dillmann M.L."/>
            <person name="Marvin-Guy L."/>
            <person name="Rami-Shojaei S."/>
            <person name="Brussow H."/>
        </authorList>
    </citation>
    <scope>NUCLEOTIDE SEQUENCE</scope>
</reference>